<feature type="region of interest" description="Disordered" evidence="10">
    <location>
        <begin position="314"/>
        <end position="349"/>
    </location>
</feature>
<feature type="transmembrane region" description="Helical" evidence="9">
    <location>
        <begin position="212"/>
        <end position="230"/>
    </location>
</feature>
<evidence type="ECO:0000256" key="8">
    <source>
        <dbReference type="ARBA" id="ARBA00025284"/>
    </source>
</evidence>
<comment type="subunit">
    <text evidence="3 9">Homodimer.</text>
</comment>
<keyword evidence="5 9" id="KW-0967">Endosome</keyword>
<dbReference type="PANTHER" id="PTHR12570">
    <property type="match status" value="1"/>
</dbReference>
<evidence type="ECO:0000256" key="10">
    <source>
        <dbReference type="SAM" id="MobiDB-lite"/>
    </source>
</evidence>
<evidence type="ECO:0000256" key="7">
    <source>
        <dbReference type="ARBA" id="ARBA00023136"/>
    </source>
</evidence>
<keyword evidence="9" id="KW-0460">Magnesium</keyword>
<comment type="caution">
    <text evidence="11">The sequence shown here is derived from an EMBL/GenBank/DDBJ whole genome shotgun (WGS) entry which is preliminary data.</text>
</comment>
<dbReference type="PANTHER" id="PTHR12570:SF65">
    <property type="entry name" value="MAGNESIUM TRANSPORTER NIPA9-RELATED"/>
    <property type="match status" value="1"/>
</dbReference>
<comment type="function">
    <text evidence="8 9">Acts as a Mg(2+) transporter. Can also transport other divalent cations such as Fe(2+), Sr(2+), Ba(2+), Mn(2+) and Co(2+) but to a much less extent than Mg(2+).</text>
</comment>
<dbReference type="SUPFAM" id="SSF103481">
    <property type="entry name" value="Multidrug resistance efflux transporter EmrE"/>
    <property type="match status" value="2"/>
</dbReference>
<keyword evidence="9" id="KW-0813">Transport</keyword>
<dbReference type="GO" id="GO:0015095">
    <property type="term" value="F:magnesium ion transmembrane transporter activity"/>
    <property type="evidence" value="ECO:0007669"/>
    <property type="project" value="UniProtKB-UniRule"/>
</dbReference>
<keyword evidence="6 9" id="KW-1133">Transmembrane helix</keyword>
<gene>
    <name evidence="11" type="ORF">GOP47_0010677</name>
</gene>
<name>A0A9D4UVJ8_ADICA</name>
<feature type="transmembrane region" description="Helical" evidence="9">
    <location>
        <begin position="73"/>
        <end position="93"/>
    </location>
</feature>
<feature type="transmembrane region" description="Helical" evidence="9">
    <location>
        <begin position="181"/>
        <end position="200"/>
    </location>
</feature>
<dbReference type="GO" id="GO:0005886">
    <property type="term" value="C:plasma membrane"/>
    <property type="evidence" value="ECO:0007669"/>
    <property type="project" value="UniProtKB-SubCell"/>
</dbReference>
<dbReference type="InterPro" id="IPR008521">
    <property type="entry name" value="Mg_trans_NIPA"/>
</dbReference>
<dbReference type="InterPro" id="IPR037185">
    <property type="entry name" value="EmrE-like"/>
</dbReference>
<evidence type="ECO:0000313" key="12">
    <source>
        <dbReference type="Proteomes" id="UP000886520"/>
    </source>
</evidence>
<dbReference type="AlphaFoldDB" id="A0A9D4UVJ8"/>
<feature type="transmembrane region" description="Helical" evidence="9">
    <location>
        <begin position="46"/>
        <end position="66"/>
    </location>
</feature>
<comment type="subcellular location">
    <subcellularLocation>
        <location evidence="9">Cell membrane</location>
        <topology evidence="9">Multi-pass membrane protein</topology>
    </subcellularLocation>
    <subcellularLocation>
        <location evidence="9">Early endosome</location>
    </subcellularLocation>
    <subcellularLocation>
        <location evidence="1">Membrane</location>
        <topology evidence="1">Multi-pass membrane protein</topology>
    </subcellularLocation>
</comment>
<keyword evidence="4 9" id="KW-0812">Transmembrane</keyword>
<evidence type="ECO:0000256" key="2">
    <source>
        <dbReference type="ARBA" id="ARBA00007001"/>
    </source>
</evidence>
<evidence type="ECO:0000256" key="1">
    <source>
        <dbReference type="ARBA" id="ARBA00004141"/>
    </source>
</evidence>
<protein>
    <recommendedName>
        <fullName evidence="9">Probable magnesium transporter</fullName>
    </recommendedName>
</protein>
<dbReference type="OrthoDB" id="1911792at2759"/>
<evidence type="ECO:0000256" key="9">
    <source>
        <dbReference type="RuleBase" id="RU363078"/>
    </source>
</evidence>
<feature type="transmembrane region" description="Helical" evidence="9">
    <location>
        <begin position="276"/>
        <end position="293"/>
    </location>
</feature>
<keyword evidence="7 9" id="KW-0472">Membrane</keyword>
<dbReference type="Pfam" id="PF05653">
    <property type="entry name" value="Mg_trans_NIPA"/>
    <property type="match status" value="1"/>
</dbReference>
<evidence type="ECO:0000256" key="6">
    <source>
        <dbReference type="ARBA" id="ARBA00022989"/>
    </source>
</evidence>
<dbReference type="FunFam" id="1.10.3730.20:FF:000006">
    <property type="entry name" value="Probable magnesium transporter"/>
    <property type="match status" value="1"/>
</dbReference>
<accession>A0A9D4UVJ8</accession>
<feature type="transmembrane region" description="Helical" evidence="9">
    <location>
        <begin position="99"/>
        <end position="117"/>
    </location>
</feature>
<comment type="similarity">
    <text evidence="2 9">Belongs to the NIPA (TC 2.A.7) family.</text>
</comment>
<dbReference type="GO" id="GO:0005769">
    <property type="term" value="C:early endosome"/>
    <property type="evidence" value="ECO:0007669"/>
    <property type="project" value="UniProtKB-SubCell"/>
</dbReference>
<proteinExistence type="inferred from homology"/>
<reference evidence="11" key="1">
    <citation type="submission" date="2021-01" db="EMBL/GenBank/DDBJ databases">
        <title>Adiantum capillus-veneris genome.</title>
        <authorList>
            <person name="Fang Y."/>
            <person name="Liao Q."/>
        </authorList>
    </citation>
    <scope>NUCLEOTIDE SEQUENCE</scope>
    <source>
        <strain evidence="11">H3</strain>
        <tissue evidence="11">Leaf</tissue>
    </source>
</reference>
<evidence type="ECO:0000313" key="11">
    <source>
        <dbReference type="EMBL" id="KAI5074716.1"/>
    </source>
</evidence>
<dbReference type="Proteomes" id="UP000886520">
    <property type="component" value="Chromosome 10"/>
</dbReference>
<organism evidence="11 12">
    <name type="scientific">Adiantum capillus-veneris</name>
    <name type="common">Maidenhair fern</name>
    <dbReference type="NCBI Taxonomy" id="13818"/>
    <lineage>
        <taxon>Eukaryota</taxon>
        <taxon>Viridiplantae</taxon>
        <taxon>Streptophyta</taxon>
        <taxon>Embryophyta</taxon>
        <taxon>Tracheophyta</taxon>
        <taxon>Polypodiopsida</taxon>
        <taxon>Polypodiidae</taxon>
        <taxon>Polypodiales</taxon>
        <taxon>Pteridineae</taxon>
        <taxon>Pteridaceae</taxon>
        <taxon>Vittarioideae</taxon>
        <taxon>Adiantum</taxon>
    </lineage>
</organism>
<keyword evidence="12" id="KW-1185">Reference proteome</keyword>
<sequence length="349" mass="37381">MWVAVLFTVLSSAGNSIGKVLQKQGTKGLPQLSLSIKVMRAYISSRTWILGFCLDILGALAMLKAVSEAPVSVVQPVSGCGLAILAVFSHFHLRETMNSLDWLGVALAGTGTVGVGMAGEEQRSSQLHLLRLVWIILWVFLLFGAVNWWVRAKKKSARMHELPGSVLPPIATSHSGVIEEMVAGMEAGTCFGMASIFARLGFMLVEKGHSKFYIPAGILAGVCCSASGFFCQTKGLKDGRAVVVSTCAAVASIITGVIIGMLVLGETLPVSAFRQFCLLIGWLLIILGVILLMDSNRVGLLLPRSIRRILKLKGSSHKSNPPRSAQFSRRDSNSSTVVQLFTPPKSSTN</sequence>
<feature type="transmembrane region" description="Helical" evidence="9">
    <location>
        <begin position="129"/>
        <end position="150"/>
    </location>
</feature>
<dbReference type="EMBL" id="JABFUD020000010">
    <property type="protein sequence ID" value="KAI5074716.1"/>
    <property type="molecule type" value="Genomic_DNA"/>
</dbReference>
<evidence type="ECO:0000256" key="5">
    <source>
        <dbReference type="ARBA" id="ARBA00022753"/>
    </source>
</evidence>
<evidence type="ECO:0000256" key="4">
    <source>
        <dbReference type="ARBA" id="ARBA00022692"/>
    </source>
</evidence>
<keyword evidence="9" id="KW-0406">Ion transport</keyword>
<keyword evidence="9" id="KW-1003">Cell membrane</keyword>
<feature type="compositionally biased region" description="Polar residues" evidence="10">
    <location>
        <begin position="317"/>
        <end position="349"/>
    </location>
</feature>
<dbReference type="Gene3D" id="1.10.3730.20">
    <property type="match status" value="1"/>
</dbReference>
<evidence type="ECO:0000256" key="3">
    <source>
        <dbReference type="ARBA" id="ARBA00011738"/>
    </source>
</evidence>
<feature type="transmembrane region" description="Helical" evidence="9">
    <location>
        <begin position="242"/>
        <end position="264"/>
    </location>
</feature>